<proteinExistence type="predicted"/>
<sequence length="104" mass="11558">MAINDFHSSAFRTASSPPPFRLFRRAAPSTIRRRFSASSTSTATLSPWRHTIAAMPTAPMKTGGEHRSGGRGRLLMFNTFKTDVSDVVAKCFKTDLIVFHHFNS</sequence>
<protein>
    <submittedName>
        <fullName evidence="1">Uncharacterized protein</fullName>
    </submittedName>
</protein>
<reference evidence="1" key="2">
    <citation type="submission" date="2018-05" db="EMBL/GenBank/DDBJ databases">
        <title>OmerRS3 (Oryza meridionalis Reference Sequence Version 3).</title>
        <authorList>
            <person name="Zhang J."/>
            <person name="Kudrna D."/>
            <person name="Lee S."/>
            <person name="Talag J."/>
            <person name="Welchert J."/>
            <person name="Wing R.A."/>
        </authorList>
    </citation>
    <scope>NUCLEOTIDE SEQUENCE [LARGE SCALE GENOMIC DNA]</scope>
    <source>
        <strain evidence="1">cv. OR44</strain>
    </source>
</reference>
<evidence type="ECO:0000313" key="2">
    <source>
        <dbReference type="Proteomes" id="UP000008021"/>
    </source>
</evidence>
<name>A0A0E0C314_9ORYZ</name>
<dbReference type="Gramene" id="OMERI01G16860.1">
    <property type="protein sequence ID" value="OMERI01G16860.1"/>
    <property type="gene ID" value="OMERI01G16860"/>
</dbReference>
<accession>A0A0E0C314</accession>
<reference evidence="1" key="1">
    <citation type="submission" date="2015-04" db="UniProtKB">
        <authorList>
            <consortium name="EnsemblPlants"/>
        </authorList>
    </citation>
    <scope>IDENTIFICATION</scope>
</reference>
<organism evidence="1">
    <name type="scientific">Oryza meridionalis</name>
    <dbReference type="NCBI Taxonomy" id="40149"/>
    <lineage>
        <taxon>Eukaryota</taxon>
        <taxon>Viridiplantae</taxon>
        <taxon>Streptophyta</taxon>
        <taxon>Embryophyta</taxon>
        <taxon>Tracheophyta</taxon>
        <taxon>Spermatophyta</taxon>
        <taxon>Magnoliopsida</taxon>
        <taxon>Liliopsida</taxon>
        <taxon>Poales</taxon>
        <taxon>Poaceae</taxon>
        <taxon>BOP clade</taxon>
        <taxon>Oryzoideae</taxon>
        <taxon>Oryzeae</taxon>
        <taxon>Oryzinae</taxon>
        <taxon>Oryza</taxon>
    </lineage>
</organism>
<evidence type="ECO:0000313" key="1">
    <source>
        <dbReference type="EnsemblPlants" id="OMERI01G16860.1"/>
    </source>
</evidence>
<keyword evidence="2" id="KW-1185">Reference proteome</keyword>
<dbReference type="EnsemblPlants" id="OMERI01G16860.1">
    <property type="protein sequence ID" value="OMERI01G16860.1"/>
    <property type="gene ID" value="OMERI01G16860"/>
</dbReference>
<dbReference type="AlphaFoldDB" id="A0A0E0C314"/>
<dbReference type="HOGENOM" id="CLU_2254410_0_0_1"/>
<dbReference type="Proteomes" id="UP000008021">
    <property type="component" value="Chromosome 1"/>
</dbReference>